<gene>
    <name evidence="1" type="ORF">LuPra_05888</name>
</gene>
<dbReference type="AlphaFoldDB" id="A0A143PXT7"/>
<dbReference type="STRING" id="1855912.LuPra_05888"/>
<accession>A0A143PXT7</accession>
<sequence length="98" mass="10707">MPNGFKSLMVGQTAPARSFINFADPSGRALNWTVRFDPRQAAGSTYLSVTRTGANEWIIEATAEMVASLSNYTTGSGKQVTTQEGTYRMPFRIRVTAP</sequence>
<evidence type="ECO:0000313" key="2">
    <source>
        <dbReference type="Proteomes" id="UP000076079"/>
    </source>
</evidence>
<protein>
    <submittedName>
        <fullName evidence="1">Uncharacterized protein</fullName>
    </submittedName>
</protein>
<dbReference type="RefSeq" id="WP_110174049.1">
    <property type="nucleotide sequence ID" value="NZ_CP015136.1"/>
</dbReference>
<organism evidence="1 2">
    <name type="scientific">Luteitalea pratensis</name>
    <dbReference type="NCBI Taxonomy" id="1855912"/>
    <lineage>
        <taxon>Bacteria</taxon>
        <taxon>Pseudomonadati</taxon>
        <taxon>Acidobacteriota</taxon>
        <taxon>Vicinamibacteria</taxon>
        <taxon>Vicinamibacterales</taxon>
        <taxon>Vicinamibacteraceae</taxon>
        <taxon>Luteitalea</taxon>
    </lineage>
</organism>
<reference evidence="1 2" key="1">
    <citation type="journal article" date="2016" name="Genome Announc.">
        <title>First Complete Genome Sequence of a Subdivision 6 Acidobacterium Strain.</title>
        <authorList>
            <person name="Huang S."/>
            <person name="Vieira S."/>
            <person name="Bunk B."/>
            <person name="Riedel T."/>
            <person name="Sproer C."/>
            <person name="Overmann J."/>
        </authorList>
    </citation>
    <scope>NUCLEOTIDE SEQUENCE [LARGE SCALE GENOMIC DNA]</scope>
    <source>
        <strain evidence="2">DSM 100886 HEG_-6_39</strain>
    </source>
</reference>
<dbReference type="KEGG" id="abac:LuPra_05888"/>
<reference evidence="2" key="2">
    <citation type="submission" date="2016-04" db="EMBL/GenBank/DDBJ databases">
        <title>First Complete Genome Sequence of a Subdivision 6 Acidobacterium.</title>
        <authorList>
            <person name="Huang S."/>
            <person name="Vieira S."/>
            <person name="Bunk B."/>
            <person name="Riedel T."/>
            <person name="Sproeer C."/>
            <person name="Overmann J."/>
        </authorList>
    </citation>
    <scope>NUCLEOTIDE SEQUENCE [LARGE SCALE GENOMIC DNA]</scope>
    <source>
        <strain evidence="2">DSM 100886 HEG_-6_39</strain>
    </source>
</reference>
<keyword evidence="2" id="KW-1185">Reference proteome</keyword>
<proteinExistence type="predicted"/>
<name>A0A143PXT7_LUTPR</name>
<dbReference type="Proteomes" id="UP000076079">
    <property type="component" value="Chromosome"/>
</dbReference>
<dbReference type="EMBL" id="CP015136">
    <property type="protein sequence ID" value="AMY12609.1"/>
    <property type="molecule type" value="Genomic_DNA"/>
</dbReference>
<evidence type="ECO:0000313" key="1">
    <source>
        <dbReference type="EMBL" id="AMY12609.1"/>
    </source>
</evidence>